<dbReference type="Proteomes" id="UP000759131">
    <property type="component" value="Unassembled WGS sequence"/>
</dbReference>
<keyword evidence="5" id="KW-0221">Differentiation</keyword>
<comment type="function">
    <text evidence="1">May play an important role in spermatogenesis and/or testis development.</text>
</comment>
<name>A0A7R9KQ30_9ACAR</name>
<reference evidence="8" key="1">
    <citation type="submission" date="2020-11" db="EMBL/GenBank/DDBJ databases">
        <authorList>
            <person name="Tran Van P."/>
        </authorList>
    </citation>
    <scope>NUCLEOTIDE SEQUENCE</scope>
</reference>
<organism evidence="8">
    <name type="scientific">Medioppia subpectinata</name>
    <dbReference type="NCBI Taxonomy" id="1979941"/>
    <lineage>
        <taxon>Eukaryota</taxon>
        <taxon>Metazoa</taxon>
        <taxon>Ecdysozoa</taxon>
        <taxon>Arthropoda</taxon>
        <taxon>Chelicerata</taxon>
        <taxon>Arachnida</taxon>
        <taxon>Acari</taxon>
        <taxon>Acariformes</taxon>
        <taxon>Sarcoptiformes</taxon>
        <taxon>Oribatida</taxon>
        <taxon>Brachypylina</taxon>
        <taxon>Oppioidea</taxon>
        <taxon>Oppiidae</taxon>
        <taxon>Medioppia</taxon>
    </lineage>
</organism>
<evidence type="ECO:0000256" key="7">
    <source>
        <dbReference type="SAM" id="MobiDB-lite"/>
    </source>
</evidence>
<keyword evidence="9" id="KW-1185">Reference proteome</keyword>
<accession>A0A7R9KQ30</accession>
<feature type="region of interest" description="Disordered" evidence="7">
    <location>
        <begin position="1"/>
        <end position="69"/>
    </location>
</feature>
<evidence type="ECO:0000256" key="5">
    <source>
        <dbReference type="ARBA" id="ARBA00022782"/>
    </source>
</evidence>
<dbReference type="InterPro" id="IPR009685">
    <property type="entry name" value="MEA1"/>
</dbReference>
<dbReference type="GO" id="GO:0007283">
    <property type="term" value="P:spermatogenesis"/>
    <property type="evidence" value="ECO:0007669"/>
    <property type="project" value="UniProtKB-KW"/>
</dbReference>
<dbReference type="EMBL" id="OC859173">
    <property type="protein sequence ID" value="CAD7627284.1"/>
    <property type="molecule type" value="Genomic_DNA"/>
</dbReference>
<keyword evidence="3" id="KW-0217">Developmental protein</keyword>
<sequence length="182" mass="20216">MPINANLNDTPTEEPDSGQVSAAEVPINHMMDGTDDSDFDDDTSEDSNDRYYELLATQEPPTATGGGSATSYYQHNYVVQWVDWDQYEDSVEQQTTDDTNQTTSQSSSDTTSQPSTHPSISHSTAESSSDGHIDLSDDRINEIKTIMTGIELPKDNIPLWAKDLPEDQWKSFIASKSHDKHN</sequence>
<evidence type="ECO:0000256" key="3">
    <source>
        <dbReference type="ARBA" id="ARBA00022473"/>
    </source>
</evidence>
<feature type="compositionally biased region" description="Polar residues" evidence="7">
    <location>
        <begin position="1"/>
        <end position="10"/>
    </location>
</feature>
<dbReference type="EMBL" id="CAJPIZ010004598">
    <property type="protein sequence ID" value="CAG2107714.1"/>
    <property type="molecule type" value="Genomic_DNA"/>
</dbReference>
<keyword evidence="4" id="KW-0597">Phosphoprotein</keyword>
<feature type="region of interest" description="Disordered" evidence="7">
    <location>
        <begin position="89"/>
        <end position="136"/>
    </location>
</feature>
<feature type="compositionally biased region" description="Acidic residues" evidence="7">
    <location>
        <begin position="33"/>
        <end position="46"/>
    </location>
</feature>
<evidence type="ECO:0000256" key="2">
    <source>
        <dbReference type="ARBA" id="ARBA00022245"/>
    </source>
</evidence>
<evidence type="ECO:0000313" key="9">
    <source>
        <dbReference type="Proteomes" id="UP000759131"/>
    </source>
</evidence>
<protein>
    <recommendedName>
        <fullName evidence="2">Male-enhanced antigen 1</fullName>
    </recommendedName>
</protein>
<feature type="compositionally biased region" description="Low complexity" evidence="7">
    <location>
        <begin position="93"/>
        <end position="116"/>
    </location>
</feature>
<dbReference type="PANTHER" id="PTHR17005">
    <property type="entry name" value="MALE-ENHANCED ANTIGEN-1"/>
    <property type="match status" value="1"/>
</dbReference>
<dbReference type="AlphaFoldDB" id="A0A7R9KQ30"/>
<evidence type="ECO:0000256" key="6">
    <source>
        <dbReference type="ARBA" id="ARBA00022871"/>
    </source>
</evidence>
<dbReference type="GO" id="GO:0030154">
    <property type="term" value="P:cell differentiation"/>
    <property type="evidence" value="ECO:0007669"/>
    <property type="project" value="UniProtKB-KW"/>
</dbReference>
<proteinExistence type="predicted"/>
<dbReference type="OrthoDB" id="5593200at2759"/>
<feature type="compositionally biased region" description="Polar residues" evidence="7">
    <location>
        <begin position="117"/>
        <end position="128"/>
    </location>
</feature>
<evidence type="ECO:0000256" key="1">
    <source>
        <dbReference type="ARBA" id="ARBA00002540"/>
    </source>
</evidence>
<evidence type="ECO:0000256" key="4">
    <source>
        <dbReference type="ARBA" id="ARBA00022553"/>
    </source>
</evidence>
<gene>
    <name evidence="8" type="ORF">OSB1V03_LOCUS7714</name>
</gene>
<evidence type="ECO:0000313" key="8">
    <source>
        <dbReference type="EMBL" id="CAD7627284.1"/>
    </source>
</evidence>
<dbReference type="Pfam" id="PF06910">
    <property type="entry name" value="MEA1"/>
    <property type="match status" value="1"/>
</dbReference>
<keyword evidence="6" id="KW-0744">Spermatogenesis</keyword>